<evidence type="ECO:0000313" key="2">
    <source>
        <dbReference type="EMBL" id="EOA81421.1"/>
    </source>
</evidence>
<organism evidence="2 3">
    <name type="scientific">Exserohilum turcicum (strain 28A)</name>
    <name type="common">Northern leaf blight fungus</name>
    <name type="synonym">Setosphaeria turcica</name>
    <dbReference type="NCBI Taxonomy" id="671987"/>
    <lineage>
        <taxon>Eukaryota</taxon>
        <taxon>Fungi</taxon>
        <taxon>Dikarya</taxon>
        <taxon>Ascomycota</taxon>
        <taxon>Pezizomycotina</taxon>
        <taxon>Dothideomycetes</taxon>
        <taxon>Pleosporomycetidae</taxon>
        <taxon>Pleosporales</taxon>
        <taxon>Pleosporineae</taxon>
        <taxon>Pleosporaceae</taxon>
        <taxon>Exserohilum</taxon>
    </lineage>
</organism>
<reference evidence="2 3" key="2">
    <citation type="journal article" date="2013" name="PLoS Genet.">
        <title>Comparative genome structure, secondary metabolite, and effector coding capacity across Cochliobolus pathogens.</title>
        <authorList>
            <person name="Condon B.J."/>
            <person name="Leng Y."/>
            <person name="Wu D."/>
            <person name="Bushley K.E."/>
            <person name="Ohm R.A."/>
            <person name="Otillar R."/>
            <person name="Martin J."/>
            <person name="Schackwitz W."/>
            <person name="Grimwood J."/>
            <person name="MohdZainudin N."/>
            <person name="Xue C."/>
            <person name="Wang R."/>
            <person name="Manning V.A."/>
            <person name="Dhillon B."/>
            <person name="Tu Z.J."/>
            <person name="Steffenson B.J."/>
            <person name="Salamov A."/>
            <person name="Sun H."/>
            <person name="Lowry S."/>
            <person name="LaButti K."/>
            <person name="Han J."/>
            <person name="Copeland A."/>
            <person name="Lindquist E."/>
            <person name="Barry K."/>
            <person name="Schmutz J."/>
            <person name="Baker S.E."/>
            <person name="Ciuffetti L.M."/>
            <person name="Grigoriev I.V."/>
            <person name="Zhong S."/>
            <person name="Turgeon B.G."/>
        </authorList>
    </citation>
    <scope>NUCLEOTIDE SEQUENCE [LARGE SCALE GENOMIC DNA]</scope>
    <source>
        <strain evidence="3">28A</strain>
    </source>
</reference>
<reference evidence="2 3" key="1">
    <citation type="journal article" date="2012" name="PLoS Pathog.">
        <title>Diverse lifestyles and strategies of plant pathogenesis encoded in the genomes of eighteen Dothideomycetes fungi.</title>
        <authorList>
            <person name="Ohm R.A."/>
            <person name="Feau N."/>
            <person name="Henrissat B."/>
            <person name="Schoch C.L."/>
            <person name="Horwitz B.A."/>
            <person name="Barry K.W."/>
            <person name="Condon B.J."/>
            <person name="Copeland A.C."/>
            <person name="Dhillon B."/>
            <person name="Glaser F."/>
            <person name="Hesse C.N."/>
            <person name="Kosti I."/>
            <person name="LaButti K."/>
            <person name="Lindquist E.A."/>
            <person name="Lucas S."/>
            <person name="Salamov A.A."/>
            <person name="Bradshaw R.E."/>
            <person name="Ciuffetti L."/>
            <person name="Hamelin R.C."/>
            <person name="Kema G.H.J."/>
            <person name="Lawrence C."/>
            <person name="Scott J.A."/>
            <person name="Spatafora J.W."/>
            <person name="Turgeon B.G."/>
            <person name="de Wit P.J.G.M."/>
            <person name="Zhong S."/>
            <person name="Goodwin S.B."/>
            <person name="Grigoriev I.V."/>
        </authorList>
    </citation>
    <scope>NUCLEOTIDE SEQUENCE [LARGE SCALE GENOMIC DNA]</scope>
    <source>
        <strain evidence="3">28A</strain>
    </source>
</reference>
<name>R0I7H7_EXST2</name>
<dbReference type="Proteomes" id="UP000016935">
    <property type="component" value="Unassembled WGS sequence"/>
</dbReference>
<evidence type="ECO:0000313" key="3">
    <source>
        <dbReference type="Proteomes" id="UP000016935"/>
    </source>
</evidence>
<evidence type="ECO:0000256" key="1">
    <source>
        <dbReference type="SAM" id="Phobius"/>
    </source>
</evidence>
<sequence>MPSSSVPTRDLSLTVSEIALLTLLLVSLNGIFVCLSYYLVDRAERAQPDPETGGTELLVARFESEEWADDAAAGEPLPLYAETLGDCPPAYAHVVACGFGGRYGGEEDVYG</sequence>
<proteinExistence type="predicted"/>
<gene>
    <name evidence="2" type="ORF">SETTUDRAFT_35259</name>
</gene>
<dbReference type="HOGENOM" id="CLU_2159992_0_0_1"/>
<keyword evidence="3" id="KW-1185">Reference proteome</keyword>
<dbReference type="EMBL" id="KB908866">
    <property type="protein sequence ID" value="EOA81421.1"/>
    <property type="molecule type" value="Genomic_DNA"/>
</dbReference>
<accession>R0I7H7</accession>
<keyword evidence="1" id="KW-1133">Transmembrane helix</keyword>
<keyword evidence="1" id="KW-0472">Membrane</keyword>
<dbReference type="AlphaFoldDB" id="R0I7H7"/>
<dbReference type="RefSeq" id="XP_008030665.1">
    <property type="nucleotide sequence ID" value="XM_008032474.1"/>
</dbReference>
<keyword evidence="1" id="KW-0812">Transmembrane</keyword>
<protein>
    <submittedName>
        <fullName evidence="2">Uncharacterized protein</fullName>
    </submittedName>
</protein>
<dbReference type="GeneID" id="19403992"/>
<feature type="transmembrane region" description="Helical" evidence="1">
    <location>
        <begin position="20"/>
        <end position="40"/>
    </location>
</feature>